<dbReference type="RefSeq" id="WP_145263862.1">
    <property type="nucleotide sequence ID" value="NZ_CP036316.1"/>
</dbReference>
<reference evidence="1 2" key="1">
    <citation type="submission" date="2019-02" db="EMBL/GenBank/DDBJ databases">
        <title>Deep-cultivation of Planctomycetes and their phenomic and genomic characterization uncovers novel biology.</title>
        <authorList>
            <person name="Wiegand S."/>
            <person name="Jogler M."/>
            <person name="Boedeker C."/>
            <person name="Pinto D."/>
            <person name="Vollmers J."/>
            <person name="Rivas-Marin E."/>
            <person name="Kohn T."/>
            <person name="Peeters S.H."/>
            <person name="Heuer A."/>
            <person name="Rast P."/>
            <person name="Oberbeckmann S."/>
            <person name="Bunk B."/>
            <person name="Jeske O."/>
            <person name="Meyerdierks A."/>
            <person name="Storesund J.E."/>
            <person name="Kallscheuer N."/>
            <person name="Luecker S."/>
            <person name="Lage O.M."/>
            <person name="Pohl T."/>
            <person name="Merkel B.J."/>
            <person name="Hornburger P."/>
            <person name="Mueller R.-W."/>
            <person name="Bruemmer F."/>
            <person name="Labrenz M."/>
            <person name="Spormann A.M."/>
            <person name="Op den Camp H."/>
            <person name="Overmann J."/>
            <person name="Amann R."/>
            <person name="Jetten M.S.M."/>
            <person name="Mascher T."/>
            <person name="Medema M.H."/>
            <person name="Devos D.P."/>
            <person name="Kaster A.-K."/>
            <person name="Ovreas L."/>
            <person name="Rohde M."/>
            <person name="Galperin M.Y."/>
            <person name="Jogler C."/>
        </authorList>
    </citation>
    <scope>NUCLEOTIDE SEQUENCE [LARGE SCALE GENOMIC DNA]</scope>
    <source>
        <strain evidence="1 2">V22</strain>
    </source>
</reference>
<dbReference type="KEGG" id="chya:V22_28810"/>
<name>A0A517TB72_9PLAN</name>
<keyword evidence="2" id="KW-1185">Reference proteome</keyword>
<gene>
    <name evidence="1" type="ORF">V22_28810</name>
</gene>
<evidence type="ECO:0000313" key="2">
    <source>
        <dbReference type="Proteomes" id="UP000319976"/>
    </source>
</evidence>
<dbReference type="Proteomes" id="UP000319976">
    <property type="component" value="Chromosome"/>
</dbReference>
<evidence type="ECO:0000313" key="1">
    <source>
        <dbReference type="EMBL" id="QDT65623.1"/>
    </source>
</evidence>
<proteinExistence type="predicted"/>
<dbReference type="EMBL" id="CP036316">
    <property type="protein sequence ID" value="QDT65623.1"/>
    <property type="molecule type" value="Genomic_DNA"/>
</dbReference>
<organism evidence="1 2">
    <name type="scientific">Calycomorphotria hydatis</name>
    <dbReference type="NCBI Taxonomy" id="2528027"/>
    <lineage>
        <taxon>Bacteria</taxon>
        <taxon>Pseudomonadati</taxon>
        <taxon>Planctomycetota</taxon>
        <taxon>Planctomycetia</taxon>
        <taxon>Planctomycetales</taxon>
        <taxon>Planctomycetaceae</taxon>
        <taxon>Calycomorphotria</taxon>
    </lineage>
</organism>
<protein>
    <submittedName>
        <fullName evidence="1">Uncharacterized protein</fullName>
    </submittedName>
</protein>
<accession>A0A517TB72</accession>
<dbReference type="AlphaFoldDB" id="A0A517TB72"/>
<sequence>MKRWKWLLIVLAVPWLYVASEGPVTFLYWQGVFGTFPFHWTLYAPLDWLGNHWLAFNLFRHEYLKWWIMLNWGTN</sequence>